<dbReference type="GO" id="GO:0008270">
    <property type="term" value="F:zinc ion binding"/>
    <property type="evidence" value="ECO:0007669"/>
    <property type="project" value="UniProtKB-KW"/>
</dbReference>
<feature type="region of interest" description="Disordered" evidence="8">
    <location>
        <begin position="138"/>
        <end position="166"/>
    </location>
</feature>
<name>A0A9W7HR24_HIBTR</name>
<dbReference type="InterPro" id="IPR044653">
    <property type="entry name" value="AZF1/2/3-like"/>
</dbReference>
<dbReference type="GO" id="GO:0000976">
    <property type="term" value="F:transcription cis-regulatory region binding"/>
    <property type="evidence" value="ECO:0007669"/>
    <property type="project" value="TreeGrafter"/>
</dbReference>
<feature type="domain" description="C2H2-type" evidence="9">
    <location>
        <begin position="60"/>
        <end position="87"/>
    </location>
</feature>
<dbReference type="GO" id="GO:0003700">
    <property type="term" value="F:DNA-binding transcription factor activity"/>
    <property type="evidence" value="ECO:0007669"/>
    <property type="project" value="InterPro"/>
</dbReference>
<feature type="region of interest" description="Disordered" evidence="8">
    <location>
        <begin position="217"/>
        <end position="248"/>
    </location>
</feature>
<dbReference type="SMART" id="SM00355">
    <property type="entry name" value="ZnF_C2H2"/>
    <property type="match status" value="3"/>
</dbReference>
<dbReference type="Gene3D" id="3.30.160.60">
    <property type="entry name" value="Classic Zinc Finger"/>
    <property type="match status" value="1"/>
</dbReference>
<dbReference type="InterPro" id="IPR013087">
    <property type="entry name" value="Znf_C2H2_type"/>
</dbReference>
<keyword evidence="11" id="KW-1185">Reference proteome</keyword>
<proteinExistence type="predicted"/>
<keyword evidence="2" id="KW-0677">Repeat</keyword>
<dbReference type="Proteomes" id="UP001165190">
    <property type="component" value="Unassembled WGS sequence"/>
</dbReference>
<protein>
    <recommendedName>
        <fullName evidence="9">C2H2-type domain-containing protein</fullName>
    </recommendedName>
</protein>
<feature type="domain" description="C2H2-type" evidence="9">
    <location>
        <begin position="112"/>
        <end position="139"/>
    </location>
</feature>
<dbReference type="PROSITE" id="PS50157">
    <property type="entry name" value="ZINC_FINGER_C2H2_2"/>
    <property type="match status" value="3"/>
</dbReference>
<evidence type="ECO:0000256" key="1">
    <source>
        <dbReference type="ARBA" id="ARBA00022723"/>
    </source>
</evidence>
<evidence type="ECO:0000256" key="5">
    <source>
        <dbReference type="ARBA" id="ARBA00023015"/>
    </source>
</evidence>
<evidence type="ECO:0000256" key="6">
    <source>
        <dbReference type="ARBA" id="ARBA00023163"/>
    </source>
</evidence>
<dbReference type="AlphaFoldDB" id="A0A9W7HR24"/>
<evidence type="ECO:0000256" key="3">
    <source>
        <dbReference type="ARBA" id="ARBA00022771"/>
    </source>
</evidence>
<dbReference type="PROSITE" id="PS00028">
    <property type="entry name" value="ZINC_FINGER_C2H2_1"/>
    <property type="match status" value="3"/>
</dbReference>
<feature type="compositionally biased region" description="Low complexity" evidence="8">
    <location>
        <begin position="149"/>
        <end position="160"/>
    </location>
</feature>
<comment type="caution">
    <text evidence="10">The sequence shown here is derived from an EMBL/GenBank/DDBJ whole genome shotgun (WGS) entry which is preliminary data.</text>
</comment>
<dbReference type="OrthoDB" id="975071at2759"/>
<keyword evidence="1" id="KW-0479">Metal-binding</keyword>
<dbReference type="GO" id="GO:0005634">
    <property type="term" value="C:nucleus"/>
    <property type="evidence" value="ECO:0007669"/>
    <property type="project" value="TreeGrafter"/>
</dbReference>
<gene>
    <name evidence="10" type="ORF">HRI_001830400</name>
</gene>
<evidence type="ECO:0000256" key="7">
    <source>
        <dbReference type="PROSITE-ProRule" id="PRU00042"/>
    </source>
</evidence>
<feature type="compositionally biased region" description="Basic and acidic residues" evidence="8">
    <location>
        <begin position="226"/>
        <end position="235"/>
    </location>
</feature>
<organism evidence="10 11">
    <name type="scientific">Hibiscus trionum</name>
    <name type="common">Flower of an hour</name>
    <dbReference type="NCBI Taxonomy" id="183268"/>
    <lineage>
        <taxon>Eukaryota</taxon>
        <taxon>Viridiplantae</taxon>
        <taxon>Streptophyta</taxon>
        <taxon>Embryophyta</taxon>
        <taxon>Tracheophyta</taxon>
        <taxon>Spermatophyta</taxon>
        <taxon>Magnoliopsida</taxon>
        <taxon>eudicotyledons</taxon>
        <taxon>Gunneridae</taxon>
        <taxon>Pentapetalae</taxon>
        <taxon>rosids</taxon>
        <taxon>malvids</taxon>
        <taxon>Malvales</taxon>
        <taxon>Malvaceae</taxon>
        <taxon>Malvoideae</taxon>
        <taxon>Hibiscus</taxon>
    </lineage>
</organism>
<feature type="region of interest" description="Disordered" evidence="8">
    <location>
        <begin position="1"/>
        <end position="24"/>
    </location>
</feature>
<evidence type="ECO:0000256" key="2">
    <source>
        <dbReference type="ARBA" id="ARBA00022737"/>
    </source>
</evidence>
<feature type="region of interest" description="Disordered" evidence="8">
    <location>
        <begin position="87"/>
        <end position="106"/>
    </location>
</feature>
<evidence type="ECO:0000259" key="9">
    <source>
        <dbReference type="PROSITE" id="PS50157"/>
    </source>
</evidence>
<evidence type="ECO:0000313" key="10">
    <source>
        <dbReference type="EMBL" id="GMI81611.1"/>
    </source>
</evidence>
<evidence type="ECO:0000256" key="4">
    <source>
        <dbReference type="ARBA" id="ARBA00022833"/>
    </source>
</evidence>
<dbReference type="Pfam" id="PF13912">
    <property type="entry name" value="zf-C2H2_6"/>
    <property type="match status" value="2"/>
</dbReference>
<dbReference type="SUPFAM" id="SSF57667">
    <property type="entry name" value="beta-beta-alpha zinc fingers"/>
    <property type="match status" value="1"/>
</dbReference>
<keyword evidence="5" id="KW-0805">Transcription regulation</keyword>
<keyword evidence="3 7" id="KW-0863">Zinc-finger</keyword>
<dbReference type="PANTHER" id="PTHR45988:SF18">
    <property type="entry name" value="C2H2-TYPE ZINC FINGER FAMILY PROTEIN"/>
    <property type="match status" value="1"/>
</dbReference>
<dbReference type="InterPro" id="IPR036236">
    <property type="entry name" value="Znf_C2H2_sf"/>
</dbReference>
<keyword evidence="6" id="KW-0804">Transcription</keyword>
<sequence length="337" mass="38006">MYDREEEEELHPTDRSEMSDTDSDSAAASFVFSVRNYFKTTPKTEVVKRGGGAPQDSRCRFCKYCGKGFVSSKALYGHLRIHRQYRDRSKTETRHIKTQTKPSPEEDEECGFGCFNCKESFSSIQLLIRHMGIHRETVSNGVRKQPTMSQESNSSSSAKSKTTVKPEKDIPCWLKETGSDDDIIRDAVPLRVHYGPAHPHVETRKKRKVEEITVANRETSTEGVADSERAVEHGSKSRSGIGRRSMNKKAKVMNSLHPCEICGKTFTTGQALGGHKTYHRVKDPSKVEFVQLQPKTKQESFVTTAMLPGSLPEDAYLSDEARPKKMLNIDLNIPYVE</sequence>
<keyword evidence="4" id="KW-0862">Zinc</keyword>
<dbReference type="PANTHER" id="PTHR45988">
    <property type="entry name" value="C2H2 TYPE ZINC FINGER TRANSCRIPTION FACTOR FAMILY-RELATED"/>
    <property type="match status" value="1"/>
</dbReference>
<evidence type="ECO:0000313" key="11">
    <source>
        <dbReference type="Proteomes" id="UP001165190"/>
    </source>
</evidence>
<evidence type="ECO:0000256" key="8">
    <source>
        <dbReference type="SAM" id="MobiDB-lite"/>
    </source>
</evidence>
<feature type="domain" description="C2H2-type" evidence="9">
    <location>
        <begin position="257"/>
        <end position="284"/>
    </location>
</feature>
<feature type="compositionally biased region" description="Polar residues" evidence="8">
    <location>
        <begin position="138"/>
        <end position="148"/>
    </location>
</feature>
<dbReference type="EMBL" id="BSYR01000019">
    <property type="protein sequence ID" value="GMI81611.1"/>
    <property type="molecule type" value="Genomic_DNA"/>
</dbReference>
<accession>A0A9W7HR24</accession>
<reference evidence="10" key="1">
    <citation type="submission" date="2023-05" db="EMBL/GenBank/DDBJ databases">
        <title>Genome and transcriptome analyses reveal genes involved in the formation of fine ridges on petal epidermal cells in Hibiscus trionum.</title>
        <authorList>
            <person name="Koshimizu S."/>
            <person name="Masuda S."/>
            <person name="Ishii T."/>
            <person name="Shirasu K."/>
            <person name="Hoshino A."/>
            <person name="Arita M."/>
        </authorList>
    </citation>
    <scope>NUCLEOTIDE SEQUENCE</scope>
    <source>
        <strain evidence="10">Hamamatsu line</strain>
    </source>
</reference>